<keyword evidence="6 7" id="KW-0472">Membrane</keyword>
<dbReference type="InterPro" id="IPR011701">
    <property type="entry name" value="MFS"/>
</dbReference>
<evidence type="ECO:0000256" key="2">
    <source>
        <dbReference type="ARBA" id="ARBA00022448"/>
    </source>
</evidence>
<feature type="transmembrane region" description="Helical" evidence="7">
    <location>
        <begin position="251"/>
        <end position="272"/>
    </location>
</feature>
<keyword evidence="5 7" id="KW-1133">Transmembrane helix</keyword>
<dbReference type="SUPFAM" id="SSF103473">
    <property type="entry name" value="MFS general substrate transporter"/>
    <property type="match status" value="1"/>
</dbReference>
<dbReference type="InterPro" id="IPR047200">
    <property type="entry name" value="MFS_YcaD-like"/>
</dbReference>
<keyword evidence="9" id="KW-1185">Reference proteome</keyword>
<reference evidence="8" key="1">
    <citation type="submission" date="2022-12" db="EMBL/GenBank/DDBJ databases">
        <title>Bacterial isolates from different developmental stages of Nematostella vectensis.</title>
        <authorList>
            <person name="Fraune S."/>
        </authorList>
    </citation>
    <scope>NUCLEOTIDE SEQUENCE</scope>
    <source>
        <strain evidence="8">G21630-S1</strain>
    </source>
</reference>
<feature type="transmembrane region" description="Helical" evidence="7">
    <location>
        <begin position="21"/>
        <end position="43"/>
    </location>
</feature>
<keyword evidence="4 7" id="KW-0812">Transmembrane</keyword>
<dbReference type="CDD" id="cd17477">
    <property type="entry name" value="MFS_YcaD_like"/>
    <property type="match status" value="1"/>
</dbReference>
<evidence type="ECO:0000256" key="6">
    <source>
        <dbReference type="ARBA" id="ARBA00023136"/>
    </source>
</evidence>
<feature type="transmembrane region" description="Helical" evidence="7">
    <location>
        <begin position="304"/>
        <end position="323"/>
    </location>
</feature>
<dbReference type="RefSeq" id="WP_269422960.1">
    <property type="nucleotide sequence ID" value="NZ_JAPWGY010000002.1"/>
</dbReference>
<feature type="transmembrane region" description="Helical" evidence="7">
    <location>
        <begin position="111"/>
        <end position="133"/>
    </location>
</feature>
<evidence type="ECO:0000256" key="1">
    <source>
        <dbReference type="ARBA" id="ARBA00004651"/>
    </source>
</evidence>
<feature type="transmembrane region" description="Helical" evidence="7">
    <location>
        <begin position="204"/>
        <end position="225"/>
    </location>
</feature>
<comment type="subcellular location">
    <subcellularLocation>
        <location evidence="1">Cell membrane</location>
        <topology evidence="1">Multi-pass membrane protein</topology>
    </subcellularLocation>
</comment>
<evidence type="ECO:0000256" key="4">
    <source>
        <dbReference type="ARBA" id="ARBA00022692"/>
    </source>
</evidence>
<dbReference type="EMBL" id="JAPWGY010000002">
    <property type="protein sequence ID" value="MCZ4280780.1"/>
    <property type="molecule type" value="Genomic_DNA"/>
</dbReference>
<feature type="transmembrane region" description="Helical" evidence="7">
    <location>
        <begin position="55"/>
        <end position="75"/>
    </location>
</feature>
<protein>
    <submittedName>
        <fullName evidence="8">MFS transporter</fullName>
    </submittedName>
</protein>
<evidence type="ECO:0000313" key="9">
    <source>
        <dbReference type="Proteomes" id="UP001069802"/>
    </source>
</evidence>
<proteinExistence type="predicted"/>
<evidence type="ECO:0000256" key="5">
    <source>
        <dbReference type="ARBA" id="ARBA00022989"/>
    </source>
</evidence>
<feature type="transmembrane region" description="Helical" evidence="7">
    <location>
        <begin position="87"/>
        <end position="105"/>
    </location>
</feature>
<dbReference type="PANTHER" id="PTHR23521:SF2">
    <property type="entry name" value="TRANSPORTER MFS SUPERFAMILY"/>
    <property type="match status" value="1"/>
</dbReference>
<dbReference type="Pfam" id="PF07690">
    <property type="entry name" value="MFS_1"/>
    <property type="match status" value="2"/>
</dbReference>
<dbReference type="PANTHER" id="PTHR23521">
    <property type="entry name" value="TRANSPORTER MFS SUPERFAMILY"/>
    <property type="match status" value="1"/>
</dbReference>
<comment type="caution">
    <text evidence="8">The sequence shown here is derived from an EMBL/GenBank/DDBJ whole genome shotgun (WGS) entry which is preliminary data.</text>
</comment>
<feature type="transmembrane region" description="Helical" evidence="7">
    <location>
        <begin position="145"/>
        <end position="166"/>
    </location>
</feature>
<feature type="transmembrane region" description="Helical" evidence="7">
    <location>
        <begin position="279"/>
        <end position="298"/>
    </location>
</feature>
<feature type="transmembrane region" description="Helical" evidence="7">
    <location>
        <begin position="335"/>
        <end position="355"/>
    </location>
</feature>
<keyword evidence="2" id="KW-0813">Transport</keyword>
<sequence>MSETLQDRKYNTDLHRDRLKSLFAVVSCVSIAGVSMGLTLPLMTISMARDGASDGMIGLIGSVLGFATVCYSRFVPAGIKFCGMRNYVLICMLIEALMFLCLKLFPSPFAWIIIRFIMGMMVAGIFIASETWINYLARDDTRGRVLALFNISLGVGFASGPLILIIAGSSGWAPFLSGSLITFVALIPLLFIQNFRMDMGKPSTFSPLTFILIAPALCAAVVLTAGTETIMGTFFIGYGKELGHSENDTEIMLTIFFIGGLFFQYPVGWLADHVNPRKLLFFLGILCLICIFLIYGFAPYKFTLKILLFCWGGLLTSLYNTALTAVGHDYSGSDLVAANASFGFLWGVGSLAPLITGQVMELLGNDALIIVTALLTFAFILLMAGSLKHQRS</sequence>
<accession>A0ABT4LI46</accession>
<dbReference type="InterPro" id="IPR036259">
    <property type="entry name" value="MFS_trans_sf"/>
</dbReference>
<feature type="transmembrane region" description="Helical" evidence="7">
    <location>
        <begin position="367"/>
        <end position="387"/>
    </location>
</feature>
<name>A0ABT4LI46_9PROT</name>
<evidence type="ECO:0000313" key="8">
    <source>
        <dbReference type="EMBL" id="MCZ4280780.1"/>
    </source>
</evidence>
<dbReference type="Proteomes" id="UP001069802">
    <property type="component" value="Unassembled WGS sequence"/>
</dbReference>
<keyword evidence="3" id="KW-1003">Cell membrane</keyword>
<dbReference type="Gene3D" id="1.20.1250.20">
    <property type="entry name" value="MFS general substrate transporter like domains"/>
    <property type="match status" value="2"/>
</dbReference>
<gene>
    <name evidence="8" type="ORF">O4H49_08325</name>
</gene>
<evidence type="ECO:0000256" key="3">
    <source>
        <dbReference type="ARBA" id="ARBA00022475"/>
    </source>
</evidence>
<evidence type="ECO:0000256" key="7">
    <source>
        <dbReference type="SAM" id="Phobius"/>
    </source>
</evidence>
<feature type="transmembrane region" description="Helical" evidence="7">
    <location>
        <begin position="172"/>
        <end position="192"/>
    </location>
</feature>
<organism evidence="8 9">
    <name type="scientific">Kiloniella laminariae</name>
    <dbReference type="NCBI Taxonomy" id="454162"/>
    <lineage>
        <taxon>Bacteria</taxon>
        <taxon>Pseudomonadati</taxon>
        <taxon>Pseudomonadota</taxon>
        <taxon>Alphaproteobacteria</taxon>
        <taxon>Rhodospirillales</taxon>
        <taxon>Kiloniellaceae</taxon>
        <taxon>Kiloniella</taxon>
    </lineage>
</organism>